<dbReference type="Proteomes" id="UP001320326">
    <property type="component" value="Chromosome"/>
</dbReference>
<sequence length="51" mass="5555">MHQSIRAVFLLLLLFGLAACAKPPAKVENSPETQRSHAQGAQDELSSEVHK</sequence>
<feature type="region of interest" description="Disordered" evidence="1">
    <location>
        <begin position="25"/>
        <end position="51"/>
    </location>
</feature>
<gene>
    <name evidence="3" type="ORF">MIZ01_2306</name>
</gene>
<evidence type="ECO:0000313" key="3">
    <source>
        <dbReference type="EMBL" id="BCK88502.1"/>
    </source>
</evidence>
<protein>
    <submittedName>
        <fullName evidence="3">Uncharacterized protein</fullName>
    </submittedName>
</protein>
<feature type="chain" id="PRO_5042868294" evidence="2">
    <location>
        <begin position="22"/>
        <end position="51"/>
    </location>
</feature>
<evidence type="ECO:0000313" key="4">
    <source>
        <dbReference type="Proteomes" id="UP001320326"/>
    </source>
</evidence>
<keyword evidence="4" id="KW-1185">Reference proteome</keyword>
<dbReference type="AlphaFoldDB" id="A0AAN1XC98"/>
<evidence type="ECO:0000256" key="1">
    <source>
        <dbReference type="SAM" id="MobiDB-lite"/>
    </source>
</evidence>
<feature type="signal peptide" evidence="2">
    <location>
        <begin position="1"/>
        <end position="21"/>
    </location>
</feature>
<keyword evidence="2" id="KW-0732">Signal</keyword>
<proteinExistence type="predicted"/>
<dbReference type="KEGG" id="seme:MIZ01_2306"/>
<dbReference type="PROSITE" id="PS51257">
    <property type="entry name" value="PROKAR_LIPOPROTEIN"/>
    <property type="match status" value="1"/>
</dbReference>
<dbReference type="RefSeq" id="WP_237247020.1">
    <property type="nucleotide sequence ID" value="NZ_AP023423.1"/>
</dbReference>
<organism evidence="3 4">
    <name type="scientific">Sideroxyarcus emersonii</name>
    <dbReference type="NCBI Taxonomy" id="2764705"/>
    <lineage>
        <taxon>Bacteria</taxon>
        <taxon>Pseudomonadati</taxon>
        <taxon>Pseudomonadota</taxon>
        <taxon>Betaproteobacteria</taxon>
        <taxon>Nitrosomonadales</taxon>
        <taxon>Gallionellaceae</taxon>
        <taxon>Sideroxyarcus</taxon>
    </lineage>
</organism>
<reference evidence="3 4" key="1">
    <citation type="journal article" date="2022" name="Int. J. Syst. Evol. Microbiol.">
        <title>&lt;i&gt;Sideroxyarcus emersonii&lt;/i&gt; gen. nov. sp. nov., a neutrophilic, microaerobic iron- and thiosulfate-oxidizing bacterium isolated from iron-rich wetland sediment.</title>
        <authorList>
            <person name="Kato S."/>
            <person name="Itoh T."/>
            <person name="Iino T."/>
            <person name="Ohkuma M."/>
        </authorList>
    </citation>
    <scope>NUCLEOTIDE SEQUENCE [LARGE SCALE GENOMIC DNA]</scope>
    <source>
        <strain evidence="3 4">MIZ01</strain>
    </source>
</reference>
<name>A0AAN1XC98_9PROT</name>
<feature type="compositionally biased region" description="Polar residues" evidence="1">
    <location>
        <begin position="30"/>
        <end position="39"/>
    </location>
</feature>
<evidence type="ECO:0000256" key="2">
    <source>
        <dbReference type="SAM" id="SignalP"/>
    </source>
</evidence>
<dbReference type="EMBL" id="AP023423">
    <property type="protein sequence ID" value="BCK88502.1"/>
    <property type="molecule type" value="Genomic_DNA"/>
</dbReference>
<accession>A0AAN1XC98</accession>